<comment type="caution">
    <text evidence="1">The sequence shown here is derived from an EMBL/GenBank/DDBJ whole genome shotgun (WGS) entry which is preliminary data.</text>
</comment>
<evidence type="ECO:0000313" key="1">
    <source>
        <dbReference type="EMBL" id="RDX88684.1"/>
    </source>
</evidence>
<proteinExistence type="predicted"/>
<dbReference type="EMBL" id="QJKJ01005873">
    <property type="protein sequence ID" value="RDX88684.1"/>
    <property type="molecule type" value="Genomic_DNA"/>
</dbReference>
<name>A0A371GDS2_MUCPR</name>
<sequence length="77" mass="8518">MWLPSSALICGVGRPTSTSLNRTPYGTMWGYGAHEKRSFSVACATCTSLINRKRYLTHSLNHFQLDGGDGIEDKPEK</sequence>
<protein>
    <submittedName>
        <fullName evidence="1">Uncharacterized protein</fullName>
    </submittedName>
</protein>
<feature type="non-terminal residue" evidence="1">
    <location>
        <position position="1"/>
    </location>
</feature>
<accession>A0A371GDS2</accession>
<dbReference type="Proteomes" id="UP000257109">
    <property type="component" value="Unassembled WGS sequence"/>
</dbReference>
<keyword evidence="2" id="KW-1185">Reference proteome</keyword>
<dbReference type="AlphaFoldDB" id="A0A371GDS2"/>
<reference evidence="1" key="1">
    <citation type="submission" date="2018-05" db="EMBL/GenBank/DDBJ databases">
        <title>Draft genome of Mucuna pruriens seed.</title>
        <authorList>
            <person name="Nnadi N.E."/>
            <person name="Vos R."/>
            <person name="Hasami M.H."/>
            <person name="Devisetty U.K."/>
            <person name="Aguiy J.C."/>
        </authorList>
    </citation>
    <scope>NUCLEOTIDE SEQUENCE [LARGE SCALE GENOMIC DNA]</scope>
    <source>
        <strain evidence="1">JCA_2017</strain>
    </source>
</reference>
<gene>
    <name evidence="1" type="ORF">CR513_29692</name>
</gene>
<evidence type="ECO:0000313" key="2">
    <source>
        <dbReference type="Proteomes" id="UP000257109"/>
    </source>
</evidence>
<organism evidence="1 2">
    <name type="scientific">Mucuna pruriens</name>
    <name type="common">Velvet bean</name>
    <name type="synonym">Dolichos pruriens</name>
    <dbReference type="NCBI Taxonomy" id="157652"/>
    <lineage>
        <taxon>Eukaryota</taxon>
        <taxon>Viridiplantae</taxon>
        <taxon>Streptophyta</taxon>
        <taxon>Embryophyta</taxon>
        <taxon>Tracheophyta</taxon>
        <taxon>Spermatophyta</taxon>
        <taxon>Magnoliopsida</taxon>
        <taxon>eudicotyledons</taxon>
        <taxon>Gunneridae</taxon>
        <taxon>Pentapetalae</taxon>
        <taxon>rosids</taxon>
        <taxon>fabids</taxon>
        <taxon>Fabales</taxon>
        <taxon>Fabaceae</taxon>
        <taxon>Papilionoideae</taxon>
        <taxon>50 kb inversion clade</taxon>
        <taxon>NPAAA clade</taxon>
        <taxon>indigoferoid/millettioid clade</taxon>
        <taxon>Phaseoleae</taxon>
        <taxon>Mucuna</taxon>
    </lineage>
</organism>